<dbReference type="EMBL" id="LT158599">
    <property type="protein sequence ID" value="CVK34058.1"/>
    <property type="molecule type" value="Genomic_DNA"/>
</dbReference>
<proteinExistence type="predicted"/>
<dbReference type="AlphaFoldDB" id="A0A0X3BPV2"/>
<gene>
    <name evidence="1" type="ORF">MMAB1_2845</name>
</gene>
<sequence length="22" mass="2710">MAQVVVGLVVWAYHWRLIRKER</sequence>
<accession>A0A0X3BPV2</accession>
<dbReference type="Proteomes" id="UP000069850">
    <property type="component" value="Chromosome 1"/>
</dbReference>
<protein>
    <submittedName>
        <fullName evidence="1">Uncharacterized protein</fullName>
    </submittedName>
</protein>
<reference evidence="1 2" key="1">
    <citation type="submission" date="2016-01" db="EMBL/GenBank/DDBJ databases">
        <authorList>
            <person name="Manzoor S."/>
        </authorList>
    </citation>
    <scope>NUCLEOTIDE SEQUENCE [LARGE SCALE GENOMIC DNA]</scope>
    <source>
        <strain evidence="1">Methanoculleus sp MAB1</strain>
    </source>
</reference>
<evidence type="ECO:0000313" key="1">
    <source>
        <dbReference type="EMBL" id="CVK34058.1"/>
    </source>
</evidence>
<evidence type="ECO:0000313" key="2">
    <source>
        <dbReference type="Proteomes" id="UP000069850"/>
    </source>
</evidence>
<dbReference type="KEGG" id="mema:MMAB1_2845"/>
<organism evidence="1 2">
    <name type="scientific">Methanoculleus bourgensis</name>
    <dbReference type="NCBI Taxonomy" id="83986"/>
    <lineage>
        <taxon>Archaea</taxon>
        <taxon>Methanobacteriati</taxon>
        <taxon>Methanobacteriota</taxon>
        <taxon>Stenosarchaea group</taxon>
        <taxon>Methanomicrobia</taxon>
        <taxon>Methanomicrobiales</taxon>
        <taxon>Methanomicrobiaceae</taxon>
        <taxon>Methanoculleus</taxon>
    </lineage>
</organism>
<name>A0A0X3BPV2_9EURY</name>